<protein>
    <recommendedName>
        <fullName evidence="1">Calcineurin-like phosphoesterase domain-containing protein</fullName>
    </recommendedName>
</protein>
<sequence length="256" mass="28512">MSIKVMAMSDTHCGSDVGLTPPEWDKGPKANPEAYARRRAMWNWFEESRPRKVDVVLFNGDAIDGKGKASDGSELLYADWDDQVNMSIEIIKSLGAKEVVMSYGTAYHTGKDKDFEDDIAQRLGATISSVPQVTIGNTTFDMRHHLGRSSILKGRLNAVLGEVDVAREWARRGEYPLADVLIRSHVHYFGAALVRDILAMTLPSLQAYGTKYGSRRVSGTVDVGFVTFNVKGPEPMDFDWDVNLWTAPFQKPQVIK</sequence>
<reference evidence="2" key="1">
    <citation type="journal article" date="2015" name="Nature">
        <title>Complex archaea that bridge the gap between prokaryotes and eukaryotes.</title>
        <authorList>
            <person name="Spang A."/>
            <person name="Saw J.H."/>
            <person name="Jorgensen S.L."/>
            <person name="Zaremba-Niedzwiedzka K."/>
            <person name="Martijn J."/>
            <person name="Lind A.E."/>
            <person name="van Eijk R."/>
            <person name="Schleper C."/>
            <person name="Guy L."/>
            <person name="Ettema T.J."/>
        </authorList>
    </citation>
    <scope>NUCLEOTIDE SEQUENCE</scope>
</reference>
<dbReference type="SUPFAM" id="SSF56300">
    <property type="entry name" value="Metallo-dependent phosphatases"/>
    <property type="match status" value="1"/>
</dbReference>
<dbReference type="GO" id="GO:0016787">
    <property type="term" value="F:hydrolase activity"/>
    <property type="evidence" value="ECO:0007669"/>
    <property type="project" value="InterPro"/>
</dbReference>
<evidence type="ECO:0000313" key="2">
    <source>
        <dbReference type="EMBL" id="KKK75815.1"/>
    </source>
</evidence>
<accession>A0A0F8YPX6</accession>
<dbReference type="AlphaFoldDB" id="A0A0F8YPX6"/>
<feature type="domain" description="Calcineurin-like phosphoesterase" evidence="1">
    <location>
        <begin position="3"/>
        <end position="79"/>
    </location>
</feature>
<evidence type="ECO:0000259" key="1">
    <source>
        <dbReference type="Pfam" id="PF00149"/>
    </source>
</evidence>
<dbReference type="Pfam" id="PF00149">
    <property type="entry name" value="Metallophos"/>
    <property type="match status" value="1"/>
</dbReference>
<dbReference type="InterPro" id="IPR004843">
    <property type="entry name" value="Calcineurin-like_PHP"/>
</dbReference>
<gene>
    <name evidence="2" type="ORF">LCGC14_2869940</name>
</gene>
<dbReference type="InterPro" id="IPR029052">
    <property type="entry name" value="Metallo-depent_PP-like"/>
</dbReference>
<comment type="caution">
    <text evidence="2">The sequence shown here is derived from an EMBL/GenBank/DDBJ whole genome shotgun (WGS) entry which is preliminary data.</text>
</comment>
<name>A0A0F8YPX6_9ZZZZ</name>
<organism evidence="2">
    <name type="scientific">marine sediment metagenome</name>
    <dbReference type="NCBI Taxonomy" id="412755"/>
    <lineage>
        <taxon>unclassified sequences</taxon>
        <taxon>metagenomes</taxon>
        <taxon>ecological metagenomes</taxon>
    </lineage>
</organism>
<proteinExistence type="predicted"/>
<dbReference type="EMBL" id="LAZR01055688">
    <property type="protein sequence ID" value="KKK75815.1"/>
    <property type="molecule type" value="Genomic_DNA"/>
</dbReference>